<evidence type="ECO:0000313" key="1">
    <source>
        <dbReference type="EMBL" id="KAG6921323.1"/>
    </source>
</evidence>
<name>A0A8T1RYH0_CHESE</name>
<organism evidence="1 2">
    <name type="scientific">Chelydra serpentina</name>
    <name type="common">Snapping turtle</name>
    <name type="synonym">Testudo serpentina</name>
    <dbReference type="NCBI Taxonomy" id="8475"/>
    <lineage>
        <taxon>Eukaryota</taxon>
        <taxon>Metazoa</taxon>
        <taxon>Chordata</taxon>
        <taxon>Craniata</taxon>
        <taxon>Vertebrata</taxon>
        <taxon>Euteleostomi</taxon>
        <taxon>Archelosauria</taxon>
        <taxon>Testudinata</taxon>
        <taxon>Testudines</taxon>
        <taxon>Cryptodira</taxon>
        <taxon>Durocryptodira</taxon>
        <taxon>Americhelydia</taxon>
        <taxon>Chelydroidea</taxon>
        <taxon>Chelydridae</taxon>
        <taxon>Chelydra</taxon>
    </lineage>
</organism>
<evidence type="ECO:0000313" key="2">
    <source>
        <dbReference type="Proteomes" id="UP000765507"/>
    </source>
</evidence>
<sequence>MSVPKGGGYALYVRRPKAGGSTVFMGHFSGCNDTLTIGSCNDPSPSLCEQSIIWPVPAGSGWYWLCTHSAYKVLPGGWYGTCALGALVPAVTVHPALAPLTVR</sequence>
<comment type="caution">
    <text evidence="1">The sequence shown here is derived from an EMBL/GenBank/DDBJ whole genome shotgun (WGS) entry which is preliminary data.</text>
</comment>
<dbReference type="Proteomes" id="UP000765507">
    <property type="component" value="Unassembled WGS sequence"/>
</dbReference>
<gene>
    <name evidence="1" type="ORF">G0U57_008442</name>
</gene>
<dbReference type="AlphaFoldDB" id="A0A8T1RYH0"/>
<proteinExistence type="predicted"/>
<dbReference type="EMBL" id="JAHGAV010002250">
    <property type="protein sequence ID" value="KAG6921323.1"/>
    <property type="molecule type" value="Genomic_DNA"/>
</dbReference>
<accession>A0A8T1RYH0</accession>
<reference evidence="1 2" key="1">
    <citation type="journal article" date="2020" name="G3 (Bethesda)">
        <title>Draft Genome of the Common Snapping Turtle, Chelydra serpentina, a Model for Phenotypic Plasticity in Reptiles.</title>
        <authorList>
            <person name="Das D."/>
            <person name="Singh S.K."/>
            <person name="Bierstedt J."/>
            <person name="Erickson A."/>
            <person name="Galli G.L.J."/>
            <person name="Crossley D.A. 2nd"/>
            <person name="Rhen T."/>
        </authorList>
    </citation>
    <scope>NUCLEOTIDE SEQUENCE [LARGE SCALE GENOMIC DNA]</scope>
    <source>
        <strain evidence="1">KW</strain>
    </source>
</reference>
<dbReference type="OrthoDB" id="8949317at2759"/>
<keyword evidence="2" id="KW-1185">Reference proteome</keyword>
<protein>
    <submittedName>
        <fullName evidence="1">Uncharacterized protein</fullName>
    </submittedName>
</protein>
<feature type="non-terminal residue" evidence="1">
    <location>
        <position position="103"/>
    </location>
</feature>